<evidence type="ECO:0000256" key="2">
    <source>
        <dbReference type="ARBA" id="ARBA00023125"/>
    </source>
</evidence>
<keyword evidence="8" id="KW-1185">Reference proteome</keyword>
<evidence type="ECO:0000313" key="7">
    <source>
        <dbReference type="EMBL" id="GMN56534.1"/>
    </source>
</evidence>
<organism evidence="7 8">
    <name type="scientific">Ficus carica</name>
    <name type="common">Common fig</name>
    <dbReference type="NCBI Taxonomy" id="3494"/>
    <lineage>
        <taxon>Eukaryota</taxon>
        <taxon>Viridiplantae</taxon>
        <taxon>Streptophyta</taxon>
        <taxon>Embryophyta</taxon>
        <taxon>Tracheophyta</taxon>
        <taxon>Spermatophyta</taxon>
        <taxon>Magnoliopsida</taxon>
        <taxon>eudicotyledons</taxon>
        <taxon>Gunneridae</taxon>
        <taxon>Pentapetalae</taxon>
        <taxon>rosids</taxon>
        <taxon>fabids</taxon>
        <taxon>Rosales</taxon>
        <taxon>Moraceae</taxon>
        <taxon>Ficeae</taxon>
        <taxon>Ficus</taxon>
    </lineage>
</organism>
<keyword evidence="2" id="KW-0238">DNA-binding</keyword>
<reference evidence="7" key="1">
    <citation type="submission" date="2023-07" db="EMBL/GenBank/DDBJ databases">
        <title>draft genome sequence of fig (Ficus carica).</title>
        <authorList>
            <person name="Takahashi T."/>
            <person name="Nishimura K."/>
        </authorList>
    </citation>
    <scope>NUCLEOTIDE SEQUENCE</scope>
</reference>
<dbReference type="EMBL" id="BTGU01000064">
    <property type="protein sequence ID" value="GMN56534.1"/>
    <property type="molecule type" value="Genomic_DNA"/>
</dbReference>
<dbReference type="GO" id="GO:0006355">
    <property type="term" value="P:regulation of DNA-templated transcription"/>
    <property type="evidence" value="ECO:0007669"/>
    <property type="project" value="InterPro"/>
</dbReference>
<dbReference type="SUPFAM" id="SSF101941">
    <property type="entry name" value="NAC domain"/>
    <property type="match status" value="1"/>
</dbReference>
<feature type="compositionally biased region" description="Polar residues" evidence="5">
    <location>
        <begin position="124"/>
        <end position="139"/>
    </location>
</feature>
<keyword evidence="3" id="KW-0804">Transcription</keyword>
<evidence type="ECO:0000256" key="3">
    <source>
        <dbReference type="ARBA" id="ARBA00023163"/>
    </source>
</evidence>
<keyword evidence="1" id="KW-0805">Transcription regulation</keyword>
<feature type="domain" description="NAC" evidence="6">
    <location>
        <begin position="1"/>
        <end position="157"/>
    </location>
</feature>
<evidence type="ECO:0000313" key="8">
    <source>
        <dbReference type="Proteomes" id="UP001187192"/>
    </source>
</evidence>
<dbReference type="InterPro" id="IPR003441">
    <property type="entry name" value="NAC-dom"/>
</dbReference>
<evidence type="ECO:0000256" key="4">
    <source>
        <dbReference type="ARBA" id="ARBA00023242"/>
    </source>
</evidence>
<gene>
    <name evidence="7" type="ORF">TIFTF001_025651</name>
</gene>
<dbReference type="AlphaFoldDB" id="A0AA88AJB2"/>
<dbReference type="PANTHER" id="PTHR31744">
    <property type="entry name" value="PROTEIN CUP-SHAPED COTYLEDON 2-RELATED"/>
    <property type="match status" value="1"/>
</dbReference>
<comment type="caution">
    <text evidence="7">The sequence shown here is derived from an EMBL/GenBank/DDBJ whole genome shotgun (WGS) entry which is preliminary data.</text>
</comment>
<dbReference type="GO" id="GO:0003677">
    <property type="term" value="F:DNA binding"/>
    <property type="evidence" value="ECO:0007669"/>
    <property type="project" value="UniProtKB-KW"/>
</dbReference>
<evidence type="ECO:0000256" key="5">
    <source>
        <dbReference type="SAM" id="MobiDB-lite"/>
    </source>
</evidence>
<proteinExistence type="predicted"/>
<evidence type="ECO:0000256" key="1">
    <source>
        <dbReference type="ARBA" id="ARBA00023015"/>
    </source>
</evidence>
<protein>
    <recommendedName>
        <fullName evidence="6">NAC domain-containing protein</fullName>
    </recommendedName>
</protein>
<dbReference type="Gene3D" id="2.170.150.80">
    <property type="entry name" value="NAC domain"/>
    <property type="match status" value="1"/>
</dbReference>
<name>A0AA88AJB2_FICCA</name>
<dbReference type="PANTHER" id="PTHR31744:SF65">
    <property type="entry name" value="TRANSCRIPTION FACTOR JUNGBRUNNEN 1"/>
    <property type="match status" value="1"/>
</dbReference>
<sequence length="298" mass="33970">MIMMDNPRNIGGGRSICRKMDAEDHDNHDDQDVEVPLPGFRFHPTDEELVGFYLRRKKRLVPQEIKSATGIDKPVHSHGGDYGKNNQCIGLKKTLVYYRGSAGKGTKTDWMMHEFRLPTINDIHTSPTTNLHPANTPNSKPDPKEAEIWTLCRIFKRNMSYRKYTPDWRELSTNKRQPTDTISSKKCNSLESNNNNIIINREANYNYIDFSAPAMHYRDQLVEKKPVLNHTITNGSQLHDGPQLSSTASHNLADNVPHSMDAISNFSPYSDENDQFFTHTSWDELSAVVELALDPALM</sequence>
<keyword evidence="4" id="KW-0539">Nucleus</keyword>
<dbReference type="PROSITE" id="PS51005">
    <property type="entry name" value="NAC"/>
    <property type="match status" value="1"/>
</dbReference>
<dbReference type="InterPro" id="IPR036093">
    <property type="entry name" value="NAC_dom_sf"/>
</dbReference>
<dbReference type="Pfam" id="PF02365">
    <property type="entry name" value="NAM"/>
    <property type="match status" value="1"/>
</dbReference>
<evidence type="ECO:0000259" key="6">
    <source>
        <dbReference type="PROSITE" id="PS51005"/>
    </source>
</evidence>
<accession>A0AA88AJB2</accession>
<feature type="region of interest" description="Disordered" evidence="5">
    <location>
        <begin position="124"/>
        <end position="143"/>
    </location>
</feature>
<dbReference type="Proteomes" id="UP001187192">
    <property type="component" value="Unassembled WGS sequence"/>
</dbReference>